<dbReference type="InterPro" id="IPR010432">
    <property type="entry name" value="RDD"/>
</dbReference>
<organism evidence="8">
    <name type="scientific">invertebrate metagenome</name>
    <dbReference type="NCBI Taxonomy" id="1711999"/>
    <lineage>
        <taxon>unclassified sequences</taxon>
        <taxon>metagenomes</taxon>
        <taxon>organismal metagenomes</taxon>
    </lineage>
</organism>
<feature type="transmembrane region" description="Helical" evidence="6">
    <location>
        <begin position="123"/>
        <end position="144"/>
    </location>
</feature>
<dbReference type="GO" id="GO:0005886">
    <property type="term" value="C:plasma membrane"/>
    <property type="evidence" value="ECO:0007669"/>
    <property type="project" value="UniProtKB-SubCell"/>
</dbReference>
<comment type="subcellular location">
    <subcellularLocation>
        <location evidence="1">Cell membrane</location>
        <topology evidence="1">Multi-pass membrane protein</topology>
    </subcellularLocation>
</comment>
<accession>A0A2H9T6E4</accession>
<evidence type="ECO:0000259" key="7">
    <source>
        <dbReference type="Pfam" id="PF06271"/>
    </source>
</evidence>
<dbReference type="InterPro" id="IPR051791">
    <property type="entry name" value="Pra-immunoreactive"/>
</dbReference>
<evidence type="ECO:0000256" key="1">
    <source>
        <dbReference type="ARBA" id="ARBA00004651"/>
    </source>
</evidence>
<dbReference type="AlphaFoldDB" id="A0A2H9T6E4"/>
<name>A0A2H9T6E4_9ZZZZ</name>
<keyword evidence="4 6" id="KW-1133">Transmembrane helix</keyword>
<feature type="transmembrane region" description="Helical" evidence="6">
    <location>
        <begin position="37"/>
        <end position="60"/>
    </location>
</feature>
<evidence type="ECO:0000313" key="8">
    <source>
        <dbReference type="EMBL" id="PJE78796.1"/>
    </source>
</evidence>
<feature type="transmembrane region" description="Helical" evidence="6">
    <location>
        <begin position="72"/>
        <end position="94"/>
    </location>
</feature>
<dbReference type="PANTHER" id="PTHR36115:SF10">
    <property type="entry name" value="RDD DOMAIN-CONTAINING PROTEIN"/>
    <property type="match status" value="1"/>
</dbReference>
<sequence>MPTFKQHHTSTTTPKENSTLYPASVSRRLAALFYDTLLIISLWISIGFINLIIQLIIYGSSHLKNILEQGNTLGGIFFYFSLFLATAVFFILFWTHSGQTPGMRAWRIKIQNPDDTLITIKQSLVRCLVAIPAIVLLLTGIFWCRLSRSRKSWQDITSGSQTIFIKRQK</sequence>
<dbReference type="EMBL" id="NSIT01000127">
    <property type="protein sequence ID" value="PJE78796.1"/>
    <property type="molecule type" value="Genomic_DNA"/>
</dbReference>
<keyword evidence="3 6" id="KW-0812">Transmembrane</keyword>
<evidence type="ECO:0000256" key="2">
    <source>
        <dbReference type="ARBA" id="ARBA00022475"/>
    </source>
</evidence>
<evidence type="ECO:0000256" key="5">
    <source>
        <dbReference type="ARBA" id="ARBA00023136"/>
    </source>
</evidence>
<gene>
    <name evidence="8" type="ORF">CI610_02252</name>
</gene>
<evidence type="ECO:0000256" key="3">
    <source>
        <dbReference type="ARBA" id="ARBA00022692"/>
    </source>
</evidence>
<dbReference type="PANTHER" id="PTHR36115">
    <property type="entry name" value="PROLINE-RICH ANTIGEN HOMOLOG-RELATED"/>
    <property type="match status" value="1"/>
</dbReference>
<protein>
    <recommendedName>
        <fullName evidence="7">RDD domain-containing protein</fullName>
    </recommendedName>
</protein>
<feature type="domain" description="RDD" evidence="7">
    <location>
        <begin position="23"/>
        <end position="158"/>
    </location>
</feature>
<proteinExistence type="predicted"/>
<reference evidence="8" key="1">
    <citation type="journal article" date="2017" name="Appl. Environ. Microbiol.">
        <title>Molecular characterization of an Endozoicomonas-like organism causing infection in king scallop Pecten maximus L.</title>
        <authorList>
            <person name="Cano I."/>
            <person name="van Aerle R."/>
            <person name="Ross S."/>
            <person name="Verner-Jeffreys D.W."/>
            <person name="Paley R.K."/>
            <person name="Rimmer G."/>
            <person name="Ryder D."/>
            <person name="Hooper P."/>
            <person name="Stone D."/>
            <person name="Feist S.W."/>
        </authorList>
    </citation>
    <scope>NUCLEOTIDE SEQUENCE</scope>
</reference>
<evidence type="ECO:0000256" key="4">
    <source>
        <dbReference type="ARBA" id="ARBA00022989"/>
    </source>
</evidence>
<dbReference type="Pfam" id="PF06271">
    <property type="entry name" value="RDD"/>
    <property type="match status" value="1"/>
</dbReference>
<comment type="caution">
    <text evidence="8">The sequence shown here is derived from an EMBL/GenBank/DDBJ whole genome shotgun (WGS) entry which is preliminary data.</text>
</comment>
<evidence type="ECO:0000256" key="6">
    <source>
        <dbReference type="SAM" id="Phobius"/>
    </source>
</evidence>
<keyword evidence="5 6" id="KW-0472">Membrane</keyword>
<keyword evidence="2" id="KW-1003">Cell membrane</keyword>